<dbReference type="InterPro" id="IPR012337">
    <property type="entry name" value="RNaseH-like_sf"/>
</dbReference>
<dbReference type="GO" id="GO:0016740">
    <property type="term" value="F:transferase activity"/>
    <property type="evidence" value="ECO:0007669"/>
    <property type="project" value="UniProtKB-KW"/>
</dbReference>
<dbReference type="PANTHER" id="PTHR12801:SF114">
    <property type="entry name" value="EXONUCLEASE, PUTATIVE (AFU_ORTHOLOGUE AFUA_7G00870)-RELATED"/>
    <property type="match status" value="1"/>
</dbReference>
<proteinExistence type="predicted"/>
<dbReference type="InterPro" id="IPR047021">
    <property type="entry name" value="REXO1/3/4-like"/>
</dbReference>
<evidence type="ECO:0000256" key="3">
    <source>
        <dbReference type="ARBA" id="ARBA00022839"/>
    </source>
</evidence>
<dbReference type="GO" id="GO:0000027">
    <property type="term" value="P:ribosomal large subunit assembly"/>
    <property type="evidence" value="ECO:0007669"/>
    <property type="project" value="TreeGrafter"/>
</dbReference>
<evidence type="ECO:0000313" key="7">
    <source>
        <dbReference type="Proteomes" id="UP000053732"/>
    </source>
</evidence>
<feature type="region of interest" description="Disordered" evidence="4">
    <location>
        <begin position="251"/>
        <end position="277"/>
    </location>
</feature>
<keyword evidence="6" id="KW-0808">Transferase</keyword>
<keyword evidence="2" id="KW-0378">Hydrolase</keyword>
<dbReference type="AlphaFoldDB" id="A0A0G4PAB9"/>
<dbReference type="Proteomes" id="UP000053732">
    <property type="component" value="Unassembled WGS sequence"/>
</dbReference>
<dbReference type="Gene3D" id="3.30.420.10">
    <property type="entry name" value="Ribonuclease H-like superfamily/Ribonuclease H"/>
    <property type="match status" value="1"/>
</dbReference>
<dbReference type="GO" id="GO:0004527">
    <property type="term" value="F:exonuclease activity"/>
    <property type="evidence" value="ECO:0007669"/>
    <property type="project" value="UniProtKB-KW"/>
</dbReference>
<protein>
    <submittedName>
        <fullName evidence="6">Polynucleotidyl transferase, ribonuclease H fold</fullName>
    </submittedName>
</protein>
<keyword evidence="7" id="KW-1185">Reference proteome</keyword>
<gene>
    <name evidence="6" type="ORF">PCAMFM013_S009g000164</name>
</gene>
<dbReference type="Pfam" id="PF00929">
    <property type="entry name" value="RNase_T"/>
    <property type="match status" value="1"/>
</dbReference>
<dbReference type="InterPro" id="IPR013520">
    <property type="entry name" value="Ribonucl_H"/>
</dbReference>
<evidence type="ECO:0000256" key="4">
    <source>
        <dbReference type="SAM" id="MobiDB-lite"/>
    </source>
</evidence>
<name>A0A0G4PAB9_PENC3</name>
<dbReference type="STRING" id="1429867.A0A0G4PAB9"/>
<keyword evidence="1" id="KW-0540">Nuclease</keyword>
<dbReference type="InterPro" id="IPR036397">
    <property type="entry name" value="RNaseH_sf"/>
</dbReference>
<dbReference type="GO" id="GO:0003676">
    <property type="term" value="F:nucleic acid binding"/>
    <property type="evidence" value="ECO:0007669"/>
    <property type="project" value="InterPro"/>
</dbReference>
<dbReference type="EMBL" id="HG793142">
    <property type="protein sequence ID" value="CRL23224.1"/>
    <property type="molecule type" value="Genomic_DNA"/>
</dbReference>
<dbReference type="CDD" id="cd06137">
    <property type="entry name" value="DEDDh_RNase"/>
    <property type="match status" value="1"/>
</dbReference>
<evidence type="ECO:0000313" key="6">
    <source>
        <dbReference type="EMBL" id="CRL23224.1"/>
    </source>
</evidence>
<organism evidence="6 7">
    <name type="scientific">Penicillium camemberti (strain FM 013)</name>
    <dbReference type="NCBI Taxonomy" id="1429867"/>
    <lineage>
        <taxon>Eukaryota</taxon>
        <taxon>Fungi</taxon>
        <taxon>Dikarya</taxon>
        <taxon>Ascomycota</taxon>
        <taxon>Pezizomycotina</taxon>
        <taxon>Eurotiomycetes</taxon>
        <taxon>Eurotiomycetidae</taxon>
        <taxon>Eurotiales</taxon>
        <taxon>Aspergillaceae</taxon>
        <taxon>Penicillium</taxon>
    </lineage>
</organism>
<sequence>MSIDDPKLVPTDEQGELFDQLLTKVHTEEVLKKKHYTPITARGYGSRCAAGGVVQYREFIESPMPNENATRRQALVIDCEMVGVSERRKELAFLVVVDLLTGDVLINNFVHPTNIVRNWFTRSSGITCASMKAAVKDNLALRGWKAAREMLFENMDSNTILVGHALHNDLNVLGVVHPTIIDTEILTADAVYRPLERPFRRTWSLKALANDLLGLKIQRGKRGHSALEDAMATRQVLLHCIKSPRDLEAWADGLRSKEPPKPEKPVNEEPWKDPWLD</sequence>
<feature type="domain" description="Exonuclease" evidence="5">
    <location>
        <begin position="73"/>
        <end position="246"/>
    </location>
</feature>
<evidence type="ECO:0000256" key="1">
    <source>
        <dbReference type="ARBA" id="ARBA00022722"/>
    </source>
</evidence>
<evidence type="ECO:0000259" key="5">
    <source>
        <dbReference type="SMART" id="SM00479"/>
    </source>
</evidence>
<accession>A0A0G4PAB9</accession>
<keyword evidence="3" id="KW-0269">Exonuclease</keyword>
<evidence type="ECO:0000256" key="2">
    <source>
        <dbReference type="ARBA" id="ARBA00022801"/>
    </source>
</evidence>
<dbReference type="SMART" id="SM00479">
    <property type="entry name" value="EXOIII"/>
    <property type="match status" value="1"/>
</dbReference>
<dbReference type="GO" id="GO:0005634">
    <property type="term" value="C:nucleus"/>
    <property type="evidence" value="ECO:0007669"/>
    <property type="project" value="TreeGrafter"/>
</dbReference>
<dbReference type="GO" id="GO:0006364">
    <property type="term" value="P:rRNA processing"/>
    <property type="evidence" value="ECO:0007669"/>
    <property type="project" value="TreeGrafter"/>
</dbReference>
<dbReference type="PANTHER" id="PTHR12801">
    <property type="entry name" value="RNA EXONUCLEASE REXO1 / RECO3 FAMILY MEMBER-RELATED"/>
    <property type="match status" value="1"/>
</dbReference>
<reference evidence="6 7" key="1">
    <citation type="journal article" date="2014" name="Nat. Commun.">
        <title>Multiple recent horizontal transfers of a large genomic region in cheese making fungi.</title>
        <authorList>
            <person name="Cheeseman K."/>
            <person name="Ropars J."/>
            <person name="Renault P."/>
            <person name="Dupont J."/>
            <person name="Gouzy J."/>
            <person name="Branca A."/>
            <person name="Abraham A.L."/>
            <person name="Ceppi M."/>
            <person name="Conseiller E."/>
            <person name="Debuchy R."/>
            <person name="Malagnac F."/>
            <person name="Goarin A."/>
            <person name="Silar P."/>
            <person name="Lacoste S."/>
            <person name="Sallet E."/>
            <person name="Bensimon A."/>
            <person name="Giraud T."/>
            <person name="Brygoo Y."/>
        </authorList>
    </citation>
    <scope>NUCLEOTIDE SEQUENCE [LARGE SCALE GENOMIC DNA]</scope>
    <source>
        <strain evidence="7">FM 013</strain>
    </source>
</reference>
<dbReference type="SUPFAM" id="SSF53098">
    <property type="entry name" value="Ribonuclease H-like"/>
    <property type="match status" value="1"/>
</dbReference>